<evidence type="ECO:0000313" key="6">
    <source>
        <dbReference type="Proteomes" id="UP001165041"/>
    </source>
</evidence>
<proteinExistence type="inferred from homology"/>
<evidence type="ECO:0000259" key="4">
    <source>
        <dbReference type="Pfam" id="PF06737"/>
    </source>
</evidence>
<evidence type="ECO:0000256" key="1">
    <source>
        <dbReference type="ARBA" id="ARBA00010830"/>
    </source>
</evidence>
<sequence length="480" mass="48976">MTASTRAKKPTLALAATALLALVVPLAAGGQASAASVSTWDKVAQCESSGNWSINTGNGYYGGLQFSESTWLAYGGGQYAQYPHQATKQQQILTAEKVLAAQGQNAWPTCGPLAGLGSDHANPYPATTTYPAPSSLPSGTLVKSPNGPAVKVLIAGAGLAVAGSDVTPDGYNLGAVVTVDDAAFNALPTAPPAGTVVHDQAGGSARYVVVTGAALPISGTDWTADSYNTRPDMGVPTSWLATATAGTLPTGLVVMDQSGTDNNRYVMVDGAALHISGTEWTADGYNTRTLMGVPTDWLRTAATRTPSNGTVLMDQSGTDNNRYVMAGGAALHISGTEWTADGYNTRALMGVPGEWLATTAGRQVTNGSVVKDASGADPSVYVMAGGMAVPLTYADYTGLGYDKRPVTPVPGTWEATAVARTAPAEGTLLLSPDTTTVWQTVGNGSKKALAATDFGPGKLSFGDVVNVPTALTAKLPTVTQ</sequence>
<dbReference type="EMBL" id="BSSA01000007">
    <property type="protein sequence ID" value="GLW70283.1"/>
    <property type="molecule type" value="Genomic_DNA"/>
</dbReference>
<dbReference type="SUPFAM" id="SSF53955">
    <property type="entry name" value="Lysozyme-like"/>
    <property type="match status" value="1"/>
</dbReference>
<dbReference type="Proteomes" id="UP001165041">
    <property type="component" value="Unassembled WGS sequence"/>
</dbReference>
<feature type="chain" id="PRO_5040921865" description="Resuscitation-promoting factor core lysozyme-like domain-containing protein" evidence="3">
    <location>
        <begin position="35"/>
        <end position="480"/>
    </location>
</feature>
<evidence type="ECO:0000256" key="3">
    <source>
        <dbReference type="SAM" id="SignalP"/>
    </source>
</evidence>
<comment type="similarity">
    <text evidence="1">Belongs to the transglycosylase family. Rpf subfamily.</text>
</comment>
<dbReference type="GO" id="GO:0016787">
    <property type="term" value="F:hydrolase activity"/>
    <property type="evidence" value="ECO:0007669"/>
    <property type="project" value="UniProtKB-KW"/>
</dbReference>
<dbReference type="Pfam" id="PF06737">
    <property type="entry name" value="Transglycosylas"/>
    <property type="match status" value="1"/>
</dbReference>
<feature type="domain" description="Resuscitation-promoting factor core lysozyme-like" evidence="4">
    <location>
        <begin position="35"/>
        <end position="110"/>
    </location>
</feature>
<evidence type="ECO:0000256" key="2">
    <source>
        <dbReference type="ARBA" id="ARBA00022801"/>
    </source>
</evidence>
<feature type="signal peptide" evidence="3">
    <location>
        <begin position="1"/>
        <end position="34"/>
    </location>
</feature>
<dbReference type="InterPro" id="IPR010618">
    <property type="entry name" value="RPF"/>
</dbReference>
<dbReference type="Gene3D" id="1.10.530.10">
    <property type="match status" value="1"/>
</dbReference>
<dbReference type="AlphaFoldDB" id="A0A9W6Q8E3"/>
<dbReference type="CDD" id="cd13925">
    <property type="entry name" value="RPF"/>
    <property type="match status" value="1"/>
</dbReference>
<reference evidence="5" key="1">
    <citation type="submission" date="2023-02" db="EMBL/GenBank/DDBJ databases">
        <title>Kitasatospora phosalacinea NBRC 14627.</title>
        <authorList>
            <person name="Ichikawa N."/>
            <person name="Sato H."/>
            <person name="Tonouchi N."/>
        </authorList>
    </citation>
    <scope>NUCLEOTIDE SEQUENCE</scope>
    <source>
        <strain evidence="5">NBRC 14627</strain>
    </source>
</reference>
<dbReference type="RefSeq" id="WP_285736120.1">
    <property type="nucleotide sequence ID" value="NZ_BSSA01000007.1"/>
</dbReference>
<accession>A0A9W6Q8E3</accession>
<dbReference type="InterPro" id="IPR023346">
    <property type="entry name" value="Lysozyme-like_dom_sf"/>
</dbReference>
<protein>
    <recommendedName>
        <fullName evidence="4">Resuscitation-promoting factor core lysozyme-like domain-containing protein</fullName>
    </recommendedName>
</protein>
<evidence type="ECO:0000313" key="5">
    <source>
        <dbReference type="EMBL" id="GLW70283.1"/>
    </source>
</evidence>
<gene>
    <name evidence="5" type="ORF">Kpho02_25820</name>
</gene>
<comment type="caution">
    <text evidence="5">The sequence shown here is derived from an EMBL/GenBank/DDBJ whole genome shotgun (WGS) entry which is preliminary data.</text>
</comment>
<keyword evidence="3" id="KW-0732">Signal</keyword>
<organism evidence="5 6">
    <name type="scientific">Kitasatospora phosalacinea</name>
    <dbReference type="NCBI Taxonomy" id="2065"/>
    <lineage>
        <taxon>Bacteria</taxon>
        <taxon>Bacillati</taxon>
        <taxon>Actinomycetota</taxon>
        <taxon>Actinomycetes</taxon>
        <taxon>Kitasatosporales</taxon>
        <taxon>Streptomycetaceae</taxon>
        <taxon>Kitasatospora</taxon>
    </lineage>
</organism>
<name>A0A9W6Q8E3_9ACTN</name>
<keyword evidence="2" id="KW-0378">Hydrolase</keyword>